<dbReference type="InterPro" id="IPR011042">
    <property type="entry name" value="6-blade_b-propeller_TolB-like"/>
</dbReference>
<proteinExistence type="predicted"/>
<feature type="chain" id="PRO_5012037169" evidence="1">
    <location>
        <begin position="23"/>
        <end position="470"/>
    </location>
</feature>
<accession>A0A238WJB2</accession>
<name>A0A238WJB2_9BACT</name>
<reference evidence="5" key="1">
    <citation type="submission" date="2017-06" db="EMBL/GenBank/DDBJ databases">
        <authorList>
            <person name="Varghese N."/>
            <person name="Submissions S."/>
        </authorList>
    </citation>
    <scope>NUCLEOTIDE SEQUENCE [LARGE SCALE GENOMIC DNA]</scope>
    <source>
        <strain evidence="5">DSM 28041</strain>
    </source>
</reference>
<gene>
    <name evidence="4" type="ORF">SAMN06269173_102639</name>
</gene>
<organism evidence="4 5">
    <name type="scientific">Hymenobacter mucosus</name>
    <dbReference type="NCBI Taxonomy" id="1411120"/>
    <lineage>
        <taxon>Bacteria</taxon>
        <taxon>Pseudomonadati</taxon>
        <taxon>Bacteroidota</taxon>
        <taxon>Cytophagia</taxon>
        <taxon>Cytophagales</taxon>
        <taxon>Hymenobacteraceae</taxon>
        <taxon>Hymenobacter</taxon>
    </lineage>
</organism>
<evidence type="ECO:0000313" key="4">
    <source>
        <dbReference type="EMBL" id="SNR46324.1"/>
    </source>
</evidence>
<evidence type="ECO:0000259" key="3">
    <source>
        <dbReference type="Pfam" id="PF18962"/>
    </source>
</evidence>
<feature type="signal peptide" evidence="1">
    <location>
        <begin position="1"/>
        <end position="22"/>
    </location>
</feature>
<dbReference type="AlphaFoldDB" id="A0A238WJB2"/>
<evidence type="ECO:0000313" key="5">
    <source>
        <dbReference type="Proteomes" id="UP000198310"/>
    </source>
</evidence>
<dbReference type="Gene3D" id="2.120.10.30">
    <property type="entry name" value="TolB, C-terminal domain"/>
    <property type="match status" value="1"/>
</dbReference>
<feature type="domain" description="Secretion system C-terminal sorting" evidence="3">
    <location>
        <begin position="394"/>
        <end position="467"/>
    </location>
</feature>
<dbReference type="NCBIfam" id="TIGR04183">
    <property type="entry name" value="Por_Secre_tail"/>
    <property type="match status" value="1"/>
</dbReference>
<keyword evidence="5" id="KW-1185">Reference proteome</keyword>
<sequence length="470" mass="50257">MKHLFTAVLGAILLTGAWAASAQTLPVLGTFAAGSTTVTVSALTTNLQVPWELVWGPDNFIWMTERGGRISRVNPTTGAVTPLTTLADVVTSSEGGLLGMALHPDFTTSPYVYVVYNYNDNGYKEKLVRLTYANGTLSQPLVLLGNIPATSTHSGSRLLILPDRTLLMTTGDAQQQPEAQNRASLNGKILRLNLDGTIPADNPVAGSPVYTLGHRNPQGLVRSPSGRLYSSEHGPNNDDELNLIEANRNYGWPTVEGLCNLSAEQAFCSANNVREPLSVWTPTLGVSGLAYYTSSAIPAWQGSLLMLSLKASRLTQLTLTAAGDAVAGPEQTFLTTFGRLRAICVSPQGRVYVGTSNQDGRATPGPTDDRILVLENLAFVPTATVAQKTMPLRLWPNPAQHSVTLQLPKALSRVATAELRDALGRLVYTTQMAVGTTTTTLPLTNLPAGIYSTQVATTDGHFVQRVVLEH</sequence>
<feature type="domain" description="Glucose/Sorbosone dehydrogenase" evidence="2">
    <location>
        <begin position="47"/>
        <end position="361"/>
    </location>
</feature>
<dbReference type="InterPro" id="IPR026444">
    <property type="entry name" value="Secre_tail"/>
</dbReference>
<evidence type="ECO:0000256" key="1">
    <source>
        <dbReference type="SAM" id="SignalP"/>
    </source>
</evidence>
<dbReference type="PANTHER" id="PTHR19328:SF13">
    <property type="entry name" value="HIPL1 PROTEIN"/>
    <property type="match status" value="1"/>
</dbReference>
<protein>
    <submittedName>
        <fullName evidence="4">Dehydrogenase, PQQ-dependent, s-GDH family</fullName>
    </submittedName>
</protein>
<dbReference type="InterPro" id="IPR012938">
    <property type="entry name" value="Glc/Sorbosone_DH"/>
</dbReference>
<dbReference type="PANTHER" id="PTHR19328">
    <property type="entry name" value="HEDGEHOG-INTERACTING PROTEIN"/>
    <property type="match status" value="1"/>
</dbReference>
<dbReference type="Proteomes" id="UP000198310">
    <property type="component" value="Unassembled WGS sequence"/>
</dbReference>
<dbReference type="EMBL" id="FZNS01000002">
    <property type="protein sequence ID" value="SNR46324.1"/>
    <property type="molecule type" value="Genomic_DNA"/>
</dbReference>
<evidence type="ECO:0000259" key="2">
    <source>
        <dbReference type="Pfam" id="PF07995"/>
    </source>
</evidence>
<dbReference type="Pfam" id="PF18962">
    <property type="entry name" value="Por_Secre_tail"/>
    <property type="match status" value="1"/>
</dbReference>
<dbReference type="RefSeq" id="WP_089332117.1">
    <property type="nucleotide sequence ID" value="NZ_FZNS01000002.1"/>
</dbReference>
<keyword evidence="1" id="KW-0732">Signal</keyword>
<dbReference type="InterPro" id="IPR011041">
    <property type="entry name" value="Quinoprot_gluc/sorb_DH_b-prop"/>
</dbReference>
<dbReference type="SUPFAM" id="SSF50952">
    <property type="entry name" value="Soluble quinoprotein glucose dehydrogenase"/>
    <property type="match status" value="1"/>
</dbReference>
<dbReference type="Pfam" id="PF07995">
    <property type="entry name" value="GSDH"/>
    <property type="match status" value="1"/>
</dbReference>